<feature type="active site" description="Acyl-ester intermediate" evidence="7">
    <location>
        <position position="79"/>
    </location>
</feature>
<evidence type="ECO:0000259" key="10">
    <source>
        <dbReference type="Pfam" id="PF00768"/>
    </source>
</evidence>
<sequence>MGHINRTQLVIIVLFIAVFTTSRFFVSPQTPVEQVTPAETPKNPFAGISLEAEAAYVADAITGEILFAKNATTQLPLASITKVMTAVVASELAPRETIINISPEAIAKEGDTGLRTGERWRLADILDFTLIASSNDGAYAVASALNSLLELTVVSAEVPTASTDAHFIKRMNEKAAGIGMSETFFLNESGLDEHASLSGAYGSAKDMARLFTYALLNHPDILEATRYETLNIESLDAIAHEVENTNKRIGALPGIVASKTGFTDLAGGNLIIAFEAGPMRPIIVSVLGSSQDGRFDDVEKLVWASVEQIAVK</sequence>
<evidence type="ECO:0000256" key="6">
    <source>
        <dbReference type="ARBA" id="ARBA00023316"/>
    </source>
</evidence>
<dbReference type="Proteomes" id="UP000230638">
    <property type="component" value="Unassembled WGS sequence"/>
</dbReference>
<gene>
    <name evidence="11" type="ORF">COW88_00520</name>
</gene>
<evidence type="ECO:0000256" key="8">
    <source>
        <dbReference type="PIRSR" id="PIRSR618044-2"/>
    </source>
</evidence>
<dbReference type="SUPFAM" id="SSF56601">
    <property type="entry name" value="beta-lactamase/transpeptidase-like"/>
    <property type="match status" value="1"/>
</dbReference>
<protein>
    <recommendedName>
        <fullName evidence="10">Peptidase S11 D-alanyl-D-alanine carboxypeptidase A N-terminal domain-containing protein</fullName>
    </recommendedName>
</protein>
<proteinExistence type="inferred from homology"/>
<evidence type="ECO:0000313" key="11">
    <source>
        <dbReference type="EMBL" id="PIP73894.1"/>
    </source>
</evidence>
<dbReference type="GO" id="GO:0009002">
    <property type="term" value="F:serine-type D-Ala-D-Ala carboxypeptidase activity"/>
    <property type="evidence" value="ECO:0007669"/>
    <property type="project" value="InterPro"/>
</dbReference>
<dbReference type="EMBL" id="PCTL01000003">
    <property type="protein sequence ID" value="PIP73894.1"/>
    <property type="molecule type" value="Genomic_DNA"/>
</dbReference>
<dbReference type="Pfam" id="PF00768">
    <property type="entry name" value="Peptidase_S11"/>
    <property type="match status" value="1"/>
</dbReference>
<feature type="domain" description="Peptidase S11 D-alanyl-D-alanine carboxypeptidase A N-terminal" evidence="10">
    <location>
        <begin position="49"/>
        <end position="288"/>
    </location>
</feature>
<keyword evidence="4" id="KW-0133">Cell shape</keyword>
<evidence type="ECO:0000256" key="7">
    <source>
        <dbReference type="PIRSR" id="PIRSR618044-1"/>
    </source>
</evidence>
<dbReference type="InterPro" id="IPR001967">
    <property type="entry name" value="Peptidase_S11_N"/>
</dbReference>
<evidence type="ECO:0000256" key="9">
    <source>
        <dbReference type="RuleBase" id="RU004016"/>
    </source>
</evidence>
<keyword evidence="3" id="KW-0378">Hydrolase</keyword>
<feature type="binding site" evidence="8">
    <location>
        <position position="259"/>
    </location>
    <ligand>
        <name>substrate</name>
    </ligand>
</feature>
<name>A0A2H0CVH8_9BACT</name>
<accession>A0A2H0CVH8</accession>
<comment type="caution">
    <text evidence="11">The sequence shown here is derived from an EMBL/GenBank/DDBJ whole genome shotgun (WGS) entry which is preliminary data.</text>
</comment>
<dbReference type="AlphaFoldDB" id="A0A2H0CVH8"/>
<keyword evidence="6" id="KW-0961">Cell wall biogenesis/degradation</keyword>
<feature type="active site" evidence="7">
    <location>
        <position position="133"/>
    </location>
</feature>
<dbReference type="GO" id="GO:0006508">
    <property type="term" value="P:proteolysis"/>
    <property type="evidence" value="ECO:0007669"/>
    <property type="project" value="InterPro"/>
</dbReference>
<dbReference type="InterPro" id="IPR018044">
    <property type="entry name" value="Peptidase_S11"/>
</dbReference>
<evidence type="ECO:0000256" key="1">
    <source>
        <dbReference type="ARBA" id="ARBA00007164"/>
    </source>
</evidence>
<dbReference type="GO" id="GO:0009252">
    <property type="term" value="P:peptidoglycan biosynthetic process"/>
    <property type="evidence" value="ECO:0007669"/>
    <property type="project" value="UniProtKB-KW"/>
</dbReference>
<reference evidence="11 12" key="1">
    <citation type="submission" date="2017-09" db="EMBL/GenBank/DDBJ databases">
        <title>Depth-based differentiation of microbial function through sediment-hosted aquifers and enrichment of novel symbionts in the deep terrestrial subsurface.</title>
        <authorList>
            <person name="Probst A.J."/>
            <person name="Ladd B."/>
            <person name="Jarett J.K."/>
            <person name="Geller-Mcgrath D.E."/>
            <person name="Sieber C.M."/>
            <person name="Emerson J.B."/>
            <person name="Anantharaman K."/>
            <person name="Thomas B.C."/>
            <person name="Malmstrom R."/>
            <person name="Stieglmeier M."/>
            <person name="Klingl A."/>
            <person name="Woyke T."/>
            <person name="Ryan C.M."/>
            <person name="Banfield J.F."/>
        </authorList>
    </citation>
    <scope>NUCLEOTIDE SEQUENCE [LARGE SCALE GENOMIC DNA]</scope>
    <source>
        <strain evidence="11">CG22_combo_CG10-13_8_21_14_all_47_15</strain>
    </source>
</reference>
<evidence type="ECO:0000256" key="3">
    <source>
        <dbReference type="ARBA" id="ARBA00022801"/>
    </source>
</evidence>
<evidence type="ECO:0000313" key="12">
    <source>
        <dbReference type="Proteomes" id="UP000230638"/>
    </source>
</evidence>
<keyword evidence="2" id="KW-0732">Signal</keyword>
<dbReference type="PRINTS" id="PR00725">
    <property type="entry name" value="DADACBPTASE1"/>
</dbReference>
<dbReference type="GO" id="GO:0071555">
    <property type="term" value="P:cell wall organization"/>
    <property type="evidence" value="ECO:0007669"/>
    <property type="project" value="UniProtKB-KW"/>
</dbReference>
<evidence type="ECO:0000256" key="4">
    <source>
        <dbReference type="ARBA" id="ARBA00022960"/>
    </source>
</evidence>
<evidence type="ECO:0000256" key="5">
    <source>
        <dbReference type="ARBA" id="ARBA00022984"/>
    </source>
</evidence>
<organism evidence="11 12">
    <name type="scientific">Candidatus Lloydbacteria bacterium CG22_combo_CG10-13_8_21_14_all_47_15</name>
    <dbReference type="NCBI Taxonomy" id="1974635"/>
    <lineage>
        <taxon>Bacteria</taxon>
        <taxon>Candidatus Lloydiibacteriota</taxon>
    </lineage>
</organism>
<dbReference type="PANTHER" id="PTHR21581:SF6">
    <property type="entry name" value="TRAFFICKING PROTEIN PARTICLE COMPLEX SUBUNIT 12"/>
    <property type="match status" value="1"/>
</dbReference>
<dbReference type="Gene3D" id="3.40.710.10">
    <property type="entry name" value="DD-peptidase/beta-lactamase superfamily"/>
    <property type="match status" value="1"/>
</dbReference>
<keyword evidence="5" id="KW-0573">Peptidoglycan synthesis</keyword>
<dbReference type="InterPro" id="IPR012338">
    <property type="entry name" value="Beta-lactam/transpept-like"/>
</dbReference>
<evidence type="ECO:0000256" key="2">
    <source>
        <dbReference type="ARBA" id="ARBA00022729"/>
    </source>
</evidence>
<comment type="similarity">
    <text evidence="1 9">Belongs to the peptidase S11 family.</text>
</comment>
<feature type="active site" description="Proton acceptor" evidence="7">
    <location>
        <position position="82"/>
    </location>
</feature>
<dbReference type="GO" id="GO:0008360">
    <property type="term" value="P:regulation of cell shape"/>
    <property type="evidence" value="ECO:0007669"/>
    <property type="project" value="UniProtKB-KW"/>
</dbReference>
<dbReference type="PANTHER" id="PTHR21581">
    <property type="entry name" value="D-ALANYL-D-ALANINE CARBOXYPEPTIDASE"/>
    <property type="match status" value="1"/>
</dbReference>